<organism evidence="1 2">
    <name type="scientific">Plutella xylostella</name>
    <name type="common">Diamondback moth</name>
    <name type="synonym">Plutella maculipennis</name>
    <dbReference type="NCBI Taxonomy" id="51655"/>
    <lineage>
        <taxon>Eukaryota</taxon>
        <taxon>Metazoa</taxon>
        <taxon>Ecdysozoa</taxon>
        <taxon>Arthropoda</taxon>
        <taxon>Hexapoda</taxon>
        <taxon>Insecta</taxon>
        <taxon>Pterygota</taxon>
        <taxon>Neoptera</taxon>
        <taxon>Endopterygota</taxon>
        <taxon>Lepidoptera</taxon>
        <taxon>Glossata</taxon>
        <taxon>Ditrysia</taxon>
        <taxon>Yponomeutoidea</taxon>
        <taxon>Plutellidae</taxon>
        <taxon>Plutella</taxon>
    </lineage>
</organism>
<evidence type="ECO:0008006" key="3">
    <source>
        <dbReference type="Google" id="ProtNLM"/>
    </source>
</evidence>
<protein>
    <recommendedName>
        <fullName evidence="3">COMM domain-containing protein 5</fullName>
    </recommendedName>
</protein>
<sequence>MSQQLELLTENPGQWTAVLYVTPEIQKKEIKPFVALSIKELEGTPDSRTSSLVNVDKFAAVRAVVRHVARSRTATKEPWQLDDVQTFLEGLRFTPECIAELTPLLCADQIYSALPRHLRVRPGLAGLQWKIDVSLSQSNLATATDSPTPANQIYARSTHVILTLQLTDGQTTTYRLSIAKFHELSNGL</sequence>
<accession>A0ABQ7QNG8</accession>
<dbReference type="Proteomes" id="UP000823941">
    <property type="component" value="Chromosome 11"/>
</dbReference>
<gene>
    <name evidence="1" type="ORF">JYU34_007959</name>
</gene>
<comment type="caution">
    <text evidence="1">The sequence shown here is derived from an EMBL/GenBank/DDBJ whole genome shotgun (WGS) entry which is preliminary data.</text>
</comment>
<name>A0ABQ7QNG8_PLUXY</name>
<evidence type="ECO:0000313" key="2">
    <source>
        <dbReference type="Proteomes" id="UP000823941"/>
    </source>
</evidence>
<keyword evidence="2" id="KW-1185">Reference proteome</keyword>
<evidence type="ECO:0000313" key="1">
    <source>
        <dbReference type="EMBL" id="KAG7306589.1"/>
    </source>
</evidence>
<reference evidence="1 2" key="1">
    <citation type="submission" date="2021-06" db="EMBL/GenBank/DDBJ databases">
        <title>A haploid diamondback moth (Plutella xylostella L.) genome assembly resolves 31 chromosomes and identifies a diamide resistance mutation.</title>
        <authorList>
            <person name="Ward C.M."/>
            <person name="Perry K.D."/>
            <person name="Baker G."/>
            <person name="Powis K."/>
            <person name="Heckel D.G."/>
            <person name="Baxter S.W."/>
        </authorList>
    </citation>
    <scope>NUCLEOTIDE SEQUENCE [LARGE SCALE GENOMIC DNA]</scope>
    <source>
        <strain evidence="1 2">LV</strain>
        <tissue evidence="1">Single pupa</tissue>
    </source>
</reference>
<dbReference type="EMBL" id="JAHIBW010000011">
    <property type="protein sequence ID" value="KAG7306589.1"/>
    <property type="molecule type" value="Genomic_DNA"/>
</dbReference>
<proteinExistence type="predicted"/>